<dbReference type="AlphaFoldDB" id="A0AA88ZSV7"/>
<evidence type="ECO:0000259" key="1">
    <source>
        <dbReference type="Pfam" id="PF04459"/>
    </source>
</evidence>
<evidence type="ECO:0000313" key="5">
    <source>
        <dbReference type="Proteomes" id="UP000030016"/>
    </source>
</evidence>
<dbReference type="Gene3D" id="3.20.20.70">
    <property type="entry name" value="Aldolase class I"/>
    <property type="match status" value="1"/>
</dbReference>
<dbReference type="Gene3D" id="2.30.42.10">
    <property type="match status" value="1"/>
</dbReference>
<proteinExistence type="predicted"/>
<dbReference type="EMBL" id="JDRX01000004">
    <property type="protein sequence ID" value="KGN02953.1"/>
    <property type="molecule type" value="Genomic_DNA"/>
</dbReference>
<feature type="domain" description="DUF512" evidence="1">
    <location>
        <begin position="219"/>
        <end position="429"/>
    </location>
</feature>
<dbReference type="InterPro" id="IPR041489">
    <property type="entry name" value="PDZ_6"/>
</dbReference>
<protein>
    <submittedName>
        <fullName evidence="4">Fe-S oxidoreductase</fullName>
    </submittedName>
</protein>
<evidence type="ECO:0000259" key="3">
    <source>
        <dbReference type="Pfam" id="PF19238"/>
    </source>
</evidence>
<dbReference type="InterPro" id="IPR007549">
    <property type="entry name" value="DUF512"/>
</dbReference>
<dbReference type="InterPro" id="IPR036034">
    <property type="entry name" value="PDZ_sf"/>
</dbReference>
<evidence type="ECO:0000313" key="4">
    <source>
        <dbReference type="EMBL" id="KGN02953.1"/>
    </source>
</evidence>
<dbReference type="InterPro" id="IPR013785">
    <property type="entry name" value="Aldolase_TIM"/>
</dbReference>
<name>A0AA88ZSV7_CLONO</name>
<dbReference type="SUPFAM" id="SSF50156">
    <property type="entry name" value="PDZ domain-like"/>
    <property type="match status" value="1"/>
</dbReference>
<dbReference type="Proteomes" id="UP000030016">
    <property type="component" value="Unassembled WGS sequence"/>
</dbReference>
<dbReference type="SUPFAM" id="SSF102114">
    <property type="entry name" value="Radical SAM enzymes"/>
    <property type="match status" value="1"/>
</dbReference>
<feature type="domain" description="PDZ" evidence="2">
    <location>
        <begin position="5"/>
        <end position="43"/>
    </location>
</feature>
<organism evidence="4 5">
    <name type="scientific">Clostridium novyi A str. 4570</name>
    <dbReference type="NCBI Taxonomy" id="1444290"/>
    <lineage>
        <taxon>Bacteria</taxon>
        <taxon>Bacillati</taxon>
        <taxon>Bacillota</taxon>
        <taxon>Clostridia</taxon>
        <taxon>Eubacteriales</taxon>
        <taxon>Clostridiaceae</taxon>
        <taxon>Clostridium</taxon>
    </lineage>
</organism>
<dbReference type="InterPro" id="IPR058240">
    <property type="entry name" value="rSAM_sf"/>
</dbReference>
<reference evidence="4 5" key="1">
    <citation type="submission" date="2014-01" db="EMBL/GenBank/DDBJ databases">
        <title>Plasmidome dynamics in the species complex Clostridium novyi sensu lato converts strains of independent lineages into distinctly different pathogens.</title>
        <authorList>
            <person name="Skarin H."/>
            <person name="Segerman B."/>
        </authorList>
    </citation>
    <scope>NUCLEOTIDE SEQUENCE [LARGE SCALE GENOMIC DNA]</scope>
    <source>
        <strain evidence="4 5">4570</strain>
    </source>
</reference>
<comment type="caution">
    <text evidence="4">The sequence shown here is derived from an EMBL/GenBank/DDBJ whole genome shotgun (WGS) entry which is preliminary data.</text>
</comment>
<gene>
    <name evidence="4" type="ORF">Z969_02865</name>
</gene>
<dbReference type="InterPro" id="IPR045375">
    <property type="entry name" value="Put_radical_SAM-like_N"/>
</dbReference>
<accession>A0AA88ZSV7</accession>
<dbReference type="Pfam" id="PF19238">
    <property type="entry name" value="Radical_SAM_2"/>
    <property type="match status" value="1"/>
</dbReference>
<dbReference type="RefSeq" id="WP_039248959.1">
    <property type="nucleotide sequence ID" value="NZ_JDRX01000004.1"/>
</dbReference>
<dbReference type="Pfam" id="PF04459">
    <property type="entry name" value="DUF512"/>
    <property type="match status" value="1"/>
</dbReference>
<feature type="domain" description="Putative radical SAM N-terminal" evidence="3">
    <location>
        <begin position="66"/>
        <end position="215"/>
    </location>
</feature>
<dbReference type="Pfam" id="PF17820">
    <property type="entry name" value="PDZ_6"/>
    <property type="match status" value="1"/>
</dbReference>
<evidence type="ECO:0000259" key="2">
    <source>
        <dbReference type="Pfam" id="PF17820"/>
    </source>
</evidence>
<sequence>MQNEISKVLADSIAEEVEIEVGDKLLSINGTKVKDIIDYKYLIVDDYVVIEIEKSYGEIWEIEIEKDFGEDIGLEFRDPMLDRPKNCHNKCIFCFIDQLPKGMRDTLYFKDDDSRLSFLQGNFITMTNMSEDDIDRIIRYRISPINISVHTTNPELRCKMMNNRFAGTIYDRLKRITDAKIDVNCQIVLCPGYNDKEELKRTILDLYKLYPYINNLAVVPIGVTKFRKQNGLVELELFNEKTASEEIDRVAKLQDEFIKEVGEPFVRLSDEFYVIAKRDVPENEFYNGFQQLEDGVGMIRNFRENIQDSLHNVDKNINCSFTMVTGTSAYEEIKNAADKIMQQNSNIKIEVKKIINNFFGETITVAGLLTGQDIIEQLSQGEIGKYIIMSDNMFKKGYELGDYTELIMLDDIKICDIEERLNRKVIVCDYTGEDLIQLINKYGQEE</sequence>